<accession>A0A9W6X0L3</accession>
<sequence>MKAASYGHLDILKWLCMGGVREYADMAVEKAASRGQLQVVRWLVPYCTEPRVLISAMELALEREANEVPLVSLPGISALVREQVSSTFCEIYASVKYRDKVDVINIWACCVEYPANSVDLIIIGFIDSDLGCGEWKPGPGPSISY</sequence>
<proteinExistence type="predicted"/>
<evidence type="ECO:0000313" key="2">
    <source>
        <dbReference type="Proteomes" id="UP001165121"/>
    </source>
</evidence>
<name>A0A9W6X0L3_9STRA</name>
<evidence type="ECO:0000313" key="1">
    <source>
        <dbReference type="EMBL" id="GMF25645.1"/>
    </source>
</evidence>
<dbReference type="Proteomes" id="UP001165121">
    <property type="component" value="Unassembled WGS sequence"/>
</dbReference>
<reference evidence="1" key="1">
    <citation type="submission" date="2023-04" db="EMBL/GenBank/DDBJ databases">
        <title>Phytophthora fragariaefolia NBRC 109709.</title>
        <authorList>
            <person name="Ichikawa N."/>
            <person name="Sato H."/>
            <person name="Tonouchi N."/>
        </authorList>
    </citation>
    <scope>NUCLEOTIDE SEQUENCE</scope>
    <source>
        <strain evidence="1">NBRC 109709</strain>
    </source>
</reference>
<dbReference type="AlphaFoldDB" id="A0A9W6X0L3"/>
<dbReference type="OrthoDB" id="74529at2759"/>
<organism evidence="1 2">
    <name type="scientific">Phytophthora fragariaefolia</name>
    <dbReference type="NCBI Taxonomy" id="1490495"/>
    <lineage>
        <taxon>Eukaryota</taxon>
        <taxon>Sar</taxon>
        <taxon>Stramenopiles</taxon>
        <taxon>Oomycota</taxon>
        <taxon>Peronosporomycetes</taxon>
        <taxon>Peronosporales</taxon>
        <taxon>Peronosporaceae</taxon>
        <taxon>Phytophthora</taxon>
    </lineage>
</organism>
<gene>
    <name evidence="1" type="ORF">Pfra01_000464500</name>
</gene>
<comment type="caution">
    <text evidence="1">The sequence shown here is derived from an EMBL/GenBank/DDBJ whole genome shotgun (WGS) entry which is preliminary data.</text>
</comment>
<keyword evidence="2" id="KW-1185">Reference proteome</keyword>
<dbReference type="EMBL" id="BSXT01000364">
    <property type="protein sequence ID" value="GMF25645.1"/>
    <property type="molecule type" value="Genomic_DNA"/>
</dbReference>
<protein>
    <submittedName>
        <fullName evidence="1">Unnamed protein product</fullName>
    </submittedName>
</protein>